<dbReference type="Gramene" id="ONK62270">
    <property type="protein sequence ID" value="ONK62270"/>
    <property type="gene ID" value="A4U43_C07F2180"/>
</dbReference>
<evidence type="ECO:0000256" key="2">
    <source>
        <dbReference type="ARBA" id="ARBA00022840"/>
    </source>
</evidence>
<reference evidence="4" key="1">
    <citation type="journal article" date="2017" name="Nat. Commun.">
        <title>The asparagus genome sheds light on the origin and evolution of a young Y chromosome.</title>
        <authorList>
            <person name="Harkess A."/>
            <person name="Zhou J."/>
            <person name="Xu C."/>
            <person name="Bowers J.E."/>
            <person name="Van der Hulst R."/>
            <person name="Ayyampalayam S."/>
            <person name="Mercati F."/>
            <person name="Riccardi P."/>
            <person name="McKain M.R."/>
            <person name="Kakrana A."/>
            <person name="Tang H."/>
            <person name="Ray J."/>
            <person name="Groenendijk J."/>
            <person name="Arikit S."/>
            <person name="Mathioni S.M."/>
            <person name="Nakano M."/>
            <person name="Shan H."/>
            <person name="Telgmann-Rauber A."/>
            <person name="Kanno A."/>
            <person name="Yue Z."/>
            <person name="Chen H."/>
            <person name="Li W."/>
            <person name="Chen Y."/>
            <person name="Xu X."/>
            <person name="Zhang Y."/>
            <person name="Luo S."/>
            <person name="Chen H."/>
            <person name="Gao J."/>
            <person name="Mao Z."/>
            <person name="Pires J.C."/>
            <person name="Luo M."/>
            <person name="Kudrna D."/>
            <person name="Wing R.A."/>
            <person name="Meyers B.C."/>
            <person name="Yi K."/>
            <person name="Kong H."/>
            <person name="Lavrijsen P."/>
            <person name="Sunseri F."/>
            <person name="Falavigna A."/>
            <person name="Ye Y."/>
            <person name="Leebens-Mack J.H."/>
            <person name="Chen G."/>
        </authorList>
    </citation>
    <scope>NUCLEOTIDE SEQUENCE [LARGE SCALE GENOMIC DNA]</scope>
    <source>
        <strain evidence="4">cv. DH0086</strain>
    </source>
</reference>
<dbReference type="GO" id="GO:0005524">
    <property type="term" value="F:ATP binding"/>
    <property type="evidence" value="ECO:0007669"/>
    <property type="project" value="UniProtKB-KW"/>
</dbReference>
<dbReference type="EMBL" id="CM007387">
    <property type="protein sequence ID" value="ONK62270.1"/>
    <property type="molecule type" value="Genomic_DNA"/>
</dbReference>
<dbReference type="SUPFAM" id="SSF100920">
    <property type="entry name" value="Heat shock protein 70kD (HSP70), peptide-binding domain"/>
    <property type="match status" value="1"/>
</dbReference>
<dbReference type="Proteomes" id="UP000243459">
    <property type="component" value="Chromosome 7"/>
</dbReference>
<evidence type="ECO:0000256" key="1">
    <source>
        <dbReference type="ARBA" id="ARBA00022741"/>
    </source>
</evidence>
<dbReference type="GO" id="GO:0140662">
    <property type="term" value="F:ATP-dependent protein folding chaperone"/>
    <property type="evidence" value="ECO:0007669"/>
    <property type="project" value="InterPro"/>
</dbReference>
<evidence type="ECO:0000313" key="4">
    <source>
        <dbReference type="Proteomes" id="UP000243459"/>
    </source>
</evidence>
<dbReference type="InterPro" id="IPR013126">
    <property type="entry name" value="Hsp_70_fam"/>
</dbReference>
<protein>
    <submittedName>
        <fullName evidence="3">Uncharacterized protein</fullName>
    </submittedName>
</protein>
<dbReference type="PANTHER" id="PTHR19375">
    <property type="entry name" value="HEAT SHOCK PROTEIN 70KDA"/>
    <property type="match status" value="1"/>
</dbReference>
<keyword evidence="4" id="KW-1185">Reference proteome</keyword>
<proteinExistence type="predicted"/>
<name>A0A5P1EDN8_ASPOF</name>
<keyword evidence="2" id="KW-0067">ATP-binding</keyword>
<dbReference type="Gene3D" id="2.60.34.10">
    <property type="entry name" value="Substrate Binding Domain Of DNAk, Chain A, domain 1"/>
    <property type="match status" value="1"/>
</dbReference>
<evidence type="ECO:0000313" key="3">
    <source>
        <dbReference type="EMBL" id="ONK62270.1"/>
    </source>
</evidence>
<gene>
    <name evidence="3" type="ORF">A4U43_C07F2180</name>
</gene>
<keyword evidence="1" id="KW-0547">Nucleotide-binding</keyword>
<dbReference type="AlphaFoldDB" id="A0A5P1EDN8"/>
<dbReference type="InterPro" id="IPR029047">
    <property type="entry name" value="HSP70_peptide-bd_sf"/>
</dbReference>
<dbReference type="Pfam" id="PF00012">
    <property type="entry name" value="HSP70"/>
    <property type="match status" value="1"/>
</dbReference>
<accession>A0A5P1EDN8</accession>
<sequence>MIRNVWRQSLPGVTAGLNVTRTINEMTGAVVVSSLIIPKVQELLQESTMIPMKKNFFALSTSYNNWSSVLIEVWEGERLRSGDDTLLGKFETSGLRPSPKGVRAMEVVSTLMPMAS</sequence>
<organism evidence="3 4">
    <name type="scientific">Asparagus officinalis</name>
    <name type="common">Garden asparagus</name>
    <dbReference type="NCBI Taxonomy" id="4686"/>
    <lineage>
        <taxon>Eukaryota</taxon>
        <taxon>Viridiplantae</taxon>
        <taxon>Streptophyta</taxon>
        <taxon>Embryophyta</taxon>
        <taxon>Tracheophyta</taxon>
        <taxon>Spermatophyta</taxon>
        <taxon>Magnoliopsida</taxon>
        <taxon>Liliopsida</taxon>
        <taxon>Asparagales</taxon>
        <taxon>Asparagaceae</taxon>
        <taxon>Asparagoideae</taxon>
        <taxon>Asparagus</taxon>
    </lineage>
</organism>